<evidence type="ECO:0000256" key="1">
    <source>
        <dbReference type="ARBA" id="ARBA00005593"/>
    </source>
</evidence>
<dbReference type="InterPro" id="IPR018203">
    <property type="entry name" value="GDP_dissociation_inhibitor"/>
</dbReference>
<feature type="region of interest" description="Disordered" evidence="2">
    <location>
        <begin position="516"/>
        <end position="553"/>
    </location>
</feature>
<dbReference type="PANTHER" id="PTHR11787">
    <property type="entry name" value="RAB GDP-DISSOCIATION INHIBITOR"/>
    <property type="match status" value="1"/>
</dbReference>
<evidence type="ECO:0000313" key="4">
    <source>
        <dbReference type="Proteomes" id="UP000639403"/>
    </source>
</evidence>
<comment type="caution">
    <text evidence="3">The sequence shown here is derived from an EMBL/GenBank/DDBJ whole genome shotgun (WGS) entry which is preliminary data.</text>
</comment>
<evidence type="ECO:0008006" key="5">
    <source>
        <dbReference type="Google" id="ProtNLM"/>
    </source>
</evidence>
<comment type="similarity">
    <text evidence="1">Belongs to the Rab GDI family.</text>
</comment>
<name>A0A8H7P674_9APHY</name>
<dbReference type="PRINTS" id="PR00891">
    <property type="entry name" value="RABGDIREP"/>
</dbReference>
<evidence type="ECO:0000313" key="3">
    <source>
        <dbReference type="EMBL" id="KAF9817640.1"/>
    </source>
</evidence>
<sequence>MDVDVIVLGTGLTQSITAAALSKAGFSVAHVDVNSYYGGDDTSLTLDELVEWADARTHADDAAAPDAYLSAQRARYTSISRSSSVLPQQSRQYSVSLAPTIIPSVGPLINSLVSSGVSRYGGFKLLEKVAIYDGPGSVKPVPGSKEDVFKNKDLSLLEKRRLMRFLMFAAGDFADKPELEGKEETPFIQFLRETFSLDQRTTNALAYALAFCVSASDPTLPALQRVRRYLRSAGRYGASPFLVGHYGGVGEIAQGFCRTAAVSGAIYILGRRISSMISHSLEERTRKHRLKLHDLDEELKCDLIVSSSDFLPGASLSLFDDIQMENTHAIARGIAIIDRPLSFSTTEQASNIEPPDPVDYATTDAEQLSPTREQLDTALLVLPPSSLPDGSSTVAVNILTTGEGSLSAPRGKWIMYISMPLFEETTRSAEELLRPYLDAALTLAVPNPDDSAAPLVPLFTLFYTQTPAPSMPSSDSSRSVLGVTDSLPILPEVADSATSQAEVLFWKTVELLKGAGCRPRSRKEDDGEEANEEVEIDSFWPPLDMVDDPSEDW</sequence>
<reference evidence="3" key="1">
    <citation type="submission" date="2020-11" db="EMBL/GenBank/DDBJ databases">
        <authorList>
            <person name="Koelle M."/>
            <person name="Horta M.A.C."/>
            <person name="Nowrousian M."/>
            <person name="Ohm R.A."/>
            <person name="Benz P."/>
            <person name="Pilgard A."/>
        </authorList>
    </citation>
    <scope>NUCLEOTIDE SEQUENCE</scope>
    <source>
        <strain evidence="3">FPRL280</strain>
    </source>
</reference>
<dbReference type="GO" id="GO:0016192">
    <property type="term" value="P:vesicle-mediated transport"/>
    <property type="evidence" value="ECO:0007669"/>
    <property type="project" value="TreeGrafter"/>
</dbReference>
<gene>
    <name evidence="3" type="ORF">IEO21_03296</name>
</gene>
<dbReference type="Gene3D" id="3.50.50.60">
    <property type="entry name" value="FAD/NAD(P)-binding domain"/>
    <property type="match status" value="1"/>
</dbReference>
<accession>A0A8H7P674</accession>
<dbReference type="Gene3D" id="3.30.519.10">
    <property type="entry name" value="Guanine Nucleotide Dissociation Inhibitor, domain 2"/>
    <property type="match status" value="1"/>
</dbReference>
<protein>
    <recommendedName>
        <fullName evidence="5">Rab proteins geranylgeranyltransferase</fullName>
    </recommendedName>
</protein>
<organism evidence="3 4">
    <name type="scientific">Rhodonia placenta</name>
    <dbReference type="NCBI Taxonomy" id="104341"/>
    <lineage>
        <taxon>Eukaryota</taxon>
        <taxon>Fungi</taxon>
        <taxon>Dikarya</taxon>
        <taxon>Basidiomycota</taxon>
        <taxon>Agaricomycotina</taxon>
        <taxon>Agaricomycetes</taxon>
        <taxon>Polyporales</taxon>
        <taxon>Adustoporiaceae</taxon>
        <taxon>Rhodonia</taxon>
    </lineage>
</organism>
<dbReference type="AlphaFoldDB" id="A0A8H7P674"/>
<dbReference type="Gene3D" id="1.10.405.10">
    <property type="entry name" value="Guanine Nucleotide Dissociation Inhibitor, domain 1"/>
    <property type="match status" value="1"/>
</dbReference>
<dbReference type="GO" id="GO:0005968">
    <property type="term" value="C:Rab-protein geranylgeranyltransferase complex"/>
    <property type="evidence" value="ECO:0007669"/>
    <property type="project" value="TreeGrafter"/>
</dbReference>
<dbReference type="GO" id="GO:0007264">
    <property type="term" value="P:small GTPase-mediated signal transduction"/>
    <property type="evidence" value="ECO:0007669"/>
    <property type="project" value="InterPro"/>
</dbReference>
<dbReference type="InterPro" id="IPR036188">
    <property type="entry name" value="FAD/NAD-bd_sf"/>
</dbReference>
<dbReference type="EMBL" id="JADOXO010000040">
    <property type="protein sequence ID" value="KAF9817640.1"/>
    <property type="molecule type" value="Genomic_DNA"/>
</dbReference>
<reference evidence="3" key="2">
    <citation type="journal article" name="Front. Microbiol.">
        <title>Degradative Capacity of Two Strains of Rhodonia placenta: From Phenotype to Genotype.</title>
        <authorList>
            <person name="Kolle M."/>
            <person name="Horta M.A.C."/>
            <person name="Nowrousian M."/>
            <person name="Ohm R.A."/>
            <person name="Benz J.P."/>
            <person name="Pilgard A."/>
        </authorList>
    </citation>
    <scope>NUCLEOTIDE SEQUENCE</scope>
    <source>
        <strain evidence="3">FPRL280</strain>
    </source>
</reference>
<proteinExistence type="inferred from homology"/>
<dbReference type="Proteomes" id="UP000639403">
    <property type="component" value="Unassembled WGS sequence"/>
</dbReference>
<feature type="compositionally biased region" description="Acidic residues" evidence="2">
    <location>
        <begin position="526"/>
        <end position="536"/>
    </location>
</feature>
<evidence type="ECO:0000256" key="2">
    <source>
        <dbReference type="SAM" id="MobiDB-lite"/>
    </source>
</evidence>
<dbReference type="GO" id="GO:0005634">
    <property type="term" value="C:nucleus"/>
    <property type="evidence" value="ECO:0007669"/>
    <property type="project" value="TreeGrafter"/>
</dbReference>
<dbReference type="GO" id="GO:0005829">
    <property type="term" value="C:cytosol"/>
    <property type="evidence" value="ECO:0007669"/>
    <property type="project" value="TreeGrafter"/>
</dbReference>
<dbReference type="GO" id="GO:0005092">
    <property type="term" value="F:GDP-dissociation inhibitor activity"/>
    <property type="evidence" value="ECO:0007669"/>
    <property type="project" value="InterPro"/>
</dbReference>
<dbReference type="Pfam" id="PF00996">
    <property type="entry name" value="GDI"/>
    <property type="match status" value="1"/>
</dbReference>
<dbReference type="SUPFAM" id="SSF51905">
    <property type="entry name" value="FAD/NAD(P)-binding domain"/>
    <property type="match status" value="1"/>
</dbReference>
<dbReference type="PANTHER" id="PTHR11787:SF4">
    <property type="entry name" value="CHM, RAB ESCORT PROTEIN 1"/>
    <property type="match status" value="1"/>
</dbReference>